<feature type="region of interest" description="Disordered" evidence="1">
    <location>
        <begin position="1"/>
        <end position="167"/>
    </location>
</feature>
<feature type="compositionally biased region" description="Polar residues" evidence="1">
    <location>
        <begin position="20"/>
        <end position="46"/>
    </location>
</feature>
<evidence type="ECO:0000256" key="1">
    <source>
        <dbReference type="SAM" id="MobiDB-lite"/>
    </source>
</evidence>
<evidence type="ECO:0000313" key="3">
    <source>
        <dbReference type="EMBL" id="SPO03050.1"/>
    </source>
</evidence>
<protein>
    <submittedName>
        <fullName evidence="3">Uncharacterized protein</fullName>
    </submittedName>
</protein>
<evidence type="ECO:0000256" key="2">
    <source>
        <dbReference type="SAM" id="Phobius"/>
    </source>
</evidence>
<gene>
    <name evidence="3" type="ORF">DNG_05731</name>
</gene>
<dbReference type="AlphaFoldDB" id="A0AAE8MYR3"/>
<comment type="caution">
    <text evidence="3">The sequence shown here is derived from an EMBL/GenBank/DDBJ whole genome shotgun (WGS) entry which is preliminary data.</text>
</comment>
<feature type="compositionally biased region" description="Low complexity" evidence="1">
    <location>
        <begin position="288"/>
        <end position="297"/>
    </location>
</feature>
<proteinExistence type="predicted"/>
<keyword evidence="2" id="KW-1133">Transmembrane helix</keyword>
<accession>A0AAE8MYR3</accession>
<keyword evidence="2" id="KW-0812">Transmembrane</keyword>
<feature type="transmembrane region" description="Helical" evidence="2">
    <location>
        <begin position="208"/>
        <end position="230"/>
    </location>
</feature>
<sequence length="580" mass="63051">MSADTHNSPAPEPPEESGLMSDSTYEVINNTDTESQDGFPTESVCSSDYLRGDDVHSLVGTEYTGDDNDEDRHGDDADADEGVVVPSQAQDVHAEHAYAEAGDAYSDSEEERIKDDGTYSDSDEEEHITTDLLDDRPQVKQDPNDTAGSAATLLDRSPEDEKNRTSALQYAEESLETPSASIHAEMVEREKRLAFLGELHDIVERSLASVYTVLSVIGFLFLLGGTYVLMRCTLTPSGRSGPGAIVPTQPIVPIVQTTVSVSTSTMIINYTSTKTVLISETRTAAPSFSTTETLLLPSSPPQPPRDKSTEGKGICSAEVQSPQEILLKMPHNTKLYWLAKDSISIEVARGEEAIKAKFSSVDEGILIEIPKMEARGVVNVSVITTRRPKVNETFAVDFGLGIVDRTMDLGRLLAQDLADMFASATSESARRAEELKGAASEAWESLDRSFAAAGEEVKSWRERFSGGPPNPFQGAQERVSGVLAGWNRRAREVEDEMALSLLRAQISAKVLWLRMKGDKEEHDVFVSKARKFMQQRVVEASVRRAGHGGNAGEGEGARTGKCGWMGRRKKGCGLVWKGGG</sequence>
<keyword evidence="2" id="KW-0472">Membrane</keyword>
<feature type="compositionally biased region" description="Basic and acidic residues" evidence="1">
    <location>
        <begin position="127"/>
        <end position="143"/>
    </location>
</feature>
<name>A0AAE8MYR3_9PEZI</name>
<evidence type="ECO:0000313" key="4">
    <source>
        <dbReference type="Proteomes" id="UP001187682"/>
    </source>
</evidence>
<reference evidence="3" key="1">
    <citation type="submission" date="2018-03" db="EMBL/GenBank/DDBJ databases">
        <authorList>
            <person name="Guldener U."/>
        </authorList>
    </citation>
    <scope>NUCLEOTIDE SEQUENCE</scope>
</reference>
<feature type="region of interest" description="Disordered" evidence="1">
    <location>
        <begin position="288"/>
        <end position="314"/>
    </location>
</feature>
<keyword evidence="4" id="KW-1185">Reference proteome</keyword>
<organism evidence="3 4">
    <name type="scientific">Cephalotrichum gorgonifer</name>
    <dbReference type="NCBI Taxonomy" id="2041049"/>
    <lineage>
        <taxon>Eukaryota</taxon>
        <taxon>Fungi</taxon>
        <taxon>Dikarya</taxon>
        <taxon>Ascomycota</taxon>
        <taxon>Pezizomycotina</taxon>
        <taxon>Sordariomycetes</taxon>
        <taxon>Hypocreomycetidae</taxon>
        <taxon>Microascales</taxon>
        <taxon>Microascaceae</taxon>
        <taxon>Cephalotrichum</taxon>
    </lineage>
</organism>
<dbReference type="EMBL" id="ONZQ02000007">
    <property type="protein sequence ID" value="SPO03050.1"/>
    <property type="molecule type" value="Genomic_DNA"/>
</dbReference>
<dbReference type="Proteomes" id="UP001187682">
    <property type="component" value="Unassembled WGS sequence"/>
</dbReference>